<feature type="transmembrane region" description="Helical" evidence="6">
    <location>
        <begin position="1029"/>
        <end position="1050"/>
    </location>
</feature>
<feature type="domain" description="Cytochrome c assembly protein" evidence="7">
    <location>
        <begin position="854"/>
        <end position="1057"/>
    </location>
</feature>
<evidence type="ECO:0000256" key="4">
    <source>
        <dbReference type="ARBA" id="ARBA00022989"/>
    </source>
</evidence>
<reference evidence="10" key="2">
    <citation type="submission" date="2021-04" db="EMBL/GenBank/DDBJ databases">
        <title>Taxonomy of Flavobacteriaceae bacterium ZY171143.</title>
        <authorList>
            <person name="Li F."/>
        </authorList>
    </citation>
    <scope>NUCLEOTIDE SEQUENCE [LARGE SCALE GENOMIC DNA]</scope>
    <source>
        <strain evidence="10">ZY171143</strain>
    </source>
</reference>
<keyword evidence="4 6" id="KW-1133">Transmembrane helix</keyword>
<dbReference type="PANTHER" id="PTHR30071:SF1">
    <property type="entry name" value="CYTOCHROME B_B6 PROTEIN-RELATED"/>
    <property type="match status" value="1"/>
</dbReference>
<evidence type="ECO:0000256" key="2">
    <source>
        <dbReference type="ARBA" id="ARBA00022692"/>
    </source>
</evidence>
<dbReference type="InterPro" id="IPR045062">
    <property type="entry name" value="Cyt_c_biogenesis_CcsA/CcmC"/>
</dbReference>
<keyword evidence="5 6" id="KW-0472">Membrane</keyword>
<evidence type="ECO:0000259" key="7">
    <source>
        <dbReference type="Pfam" id="PF01578"/>
    </source>
</evidence>
<evidence type="ECO:0000256" key="5">
    <source>
        <dbReference type="ARBA" id="ARBA00023136"/>
    </source>
</evidence>
<feature type="transmembrane region" description="Helical" evidence="6">
    <location>
        <begin position="76"/>
        <end position="98"/>
    </location>
</feature>
<accession>A0ABX7XD23</accession>
<evidence type="ECO:0000259" key="8">
    <source>
        <dbReference type="Pfam" id="PF05140"/>
    </source>
</evidence>
<dbReference type="RefSeq" id="WP_230476301.1">
    <property type="nucleotide sequence ID" value="NZ_CP072842.1"/>
</dbReference>
<dbReference type="InterPro" id="IPR007816">
    <property type="entry name" value="ResB-like_domain"/>
</dbReference>
<evidence type="ECO:0000256" key="3">
    <source>
        <dbReference type="ARBA" id="ARBA00022748"/>
    </source>
</evidence>
<feature type="transmembrane region" description="Helical" evidence="6">
    <location>
        <begin position="920"/>
        <end position="950"/>
    </location>
</feature>
<keyword evidence="2 6" id="KW-0812">Transmembrane</keyword>
<feature type="transmembrane region" description="Helical" evidence="6">
    <location>
        <begin position="971"/>
        <end position="989"/>
    </location>
</feature>
<feature type="transmembrane region" description="Helical" evidence="6">
    <location>
        <begin position="882"/>
        <end position="900"/>
    </location>
</feature>
<protein>
    <submittedName>
        <fullName evidence="9">Cytochrome c biogenesis protein CcsA</fullName>
    </submittedName>
</protein>
<sequence>MNKLEKYLFSTRTMSVLLLIYAVAMAVATFVENDYDTATAKAVIYEATWFEVLMVWLIILFIANIKRYQLWRREKWSLLVFHVAFLFIFIGGGVTRYLSFEGNMPIPEGETTNEIVSYKNYFKLIVDDNDQRLAYDNHNYEMTYFDRKDSTNSLLYRQFEGQYQFKNKLITLRTFDYIPHALDTIVRKPSGKPILELVTLGEGGRQSVYIKSGEIKSLGGTLVSFNRPMDGTVQIMGEGENLTIKSPFEGEYVQMAGQQIGQITDMEKFKEGAGKIGFNVQEPLKLRSLYTILNAQFVIPNPSFNGEVVYSQGNKHNPEQKELPGAIRAEVIVGDKRDTVTIVGGQGQQNYTADLEIDGMNISLGYGSRVVKTPFSIRLDDFILDRYPGSSNPSSFESKITVIDEGKETPQHIYMNNVMDYKGYRFFQASYFPTENGTVLSVNQDWWGTNITYLGYFLLFGGMFVSLFWKGTRFLQLNELLKNLHKKKTLILIPFFFSIFAFGQEVDPHAGHGHAPGEGHENEAKQEQTTAVHSPEHIAKISTEMSDPAELVKNMKIPAEHADKFGRLLIQDIEGRIKPVNTHALEILRKIYKKDKYHGLSADQWFIGIQMDPAYWANAPIIKIGDKGGNQLKKLTNANEDGYTSLMNLVDPTTTRFKLDKLYNEAFSRKPAERSKFDEEVIAVTERFNILDNTAKGYQLKIIPVQNDPSERWTSWIYQTNDNPVEIDTLALGMVSVYMNMVSEGIKSNDFTAADNAVDYIDQYQQKWGKNVVPSETKIDLEIFYNKVNVFFYIMIAYSIVATFLVILAFIQLFKENKVLKYLTNFFLGLTFIIFVTQAVGLGIRWYITGHAPWSNGYEAIIFISWIGVLAGLVLHKNRNAFIPATGAMVAVIMMGFAHGGSMLDPQITPLVPVLKSYWLIVHVAIIVSSYGFFGLSAVLGIFALIIMLFRQNKKMETSIKEMSYVSEMSLTIGIYLLTIGTFLGGMWANESWGRYWSWDPKETWAFISVIVYAIVLHMRLVPGLRGFWAFNVASMWAIWAIVMTYFGVNYYLSGLHSYAAGDPVPIPDWIYYALGFMLFLTLISKFLPKYMSKK</sequence>
<feature type="domain" description="ResB-like" evidence="8">
    <location>
        <begin position="74"/>
        <end position="117"/>
    </location>
</feature>
<feature type="transmembrane region" description="Helical" evidence="6">
    <location>
        <begin position="451"/>
        <end position="469"/>
    </location>
</feature>
<comment type="subcellular location">
    <subcellularLocation>
        <location evidence="1">Membrane</location>
        <topology evidence="1">Multi-pass membrane protein</topology>
    </subcellularLocation>
</comment>
<reference evidence="9 10" key="1">
    <citation type="journal article" date="2021" name="Int. J. Syst. Evol. Microbiol.">
        <title>Faecalibacter bovis sp. nov., isolated from cow faeces.</title>
        <authorList>
            <person name="Li F."/>
            <person name="Zhao W."/>
            <person name="Hong Q."/>
            <person name="Shao Q."/>
            <person name="Song J."/>
            <person name="Yang S."/>
        </authorList>
    </citation>
    <scope>NUCLEOTIDE SEQUENCE [LARGE SCALE GENOMIC DNA]</scope>
    <source>
        <strain evidence="9 10">ZY171143</strain>
    </source>
</reference>
<dbReference type="PANTHER" id="PTHR30071">
    <property type="entry name" value="HEME EXPORTER PROTEIN C"/>
    <property type="match status" value="1"/>
</dbReference>
<feature type="transmembrane region" description="Helical" evidence="6">
    <location>
        <begin position="1070"/>
        <end position="1088"/>
    </location>
</feature>
<feature type="transmembrane region" description="Helical" evidence="6">
    <location>
        <begin position="826"/>
        <end position="848"/>
    </location>
</feature>
<evidence type="ECO:0000313" key="9">
    <source>
        <dbReference type="EMBL" id="QTV05657.1"/>
    </source>
</evidence>
<dbReference type="Pfam" id="PF05140">
    <property type="entry name" value="ResB"/>
    <property type="match status" value="2"/>
</dbReference>
<dbReference type="Pfam" id="PF01578">
    <property type="entry name" value="Cytochrom_C_asm"/>
    <property type="match status" value="1"/>
</dbReference>
<dbReference type="Proteomes" id="UP000672011">
    <property type="component" value="Chromosome"/>
</dbReference>
<dbReference type="EMBL" id="CP072842">
    <property type="protein sequence ID" value="QTV05657.1"/>
    <property type="molecule type" value="Genomic_DNA"/>
</dbReference>
<keyword evidence="3" id="KW-0201">Cytochrome c-type biogenesis</keyword>
<keyword evidence="10" id="KW-1185">Reference proteome</keyword>
<feature type="transmembrane region" description="Helical" evidence="6">
    <location>
        <begin position="790"/>
        <end position="814"/>
    </location>
</feature>
<evidence type="ECO:0000256" key="1">
    <source>
        <dbReference type="ARBA" id="ARBA00004141"/>
    </source>
</evidence>
<feature type="domain" description="ResB-like" evidence="8">
    <location>
        <begin position="337"/>
        <end position="433"/>
    </location>
</feature>
<feature type="transmembrane region" description="Helical" evidence="6">
    <location>
        <begin position="489"/>
        <end position="506"/>
    </location>
</feature>
<feature type="transmembrane region" description="Helical" evidence="6">
    <location>
        <begin position="43"/>
        <end position="64"/>
    </location>
</feature>
<evidence type="ECO:0000313" key="10">
    <source>
        <dbReference type="Proteomes" id="UP000672011"/>
    </source>
</evidence>
<gene>
    <name evidence="9" type="primary">ccsA</name>
    <name evidence="9" type="ORF">J9309_12940</name>
</gene>
<feature type="transmembrane region" description="Helical" evidence="6">
    <location>
        <begin position="12"/>
        <end position="31"/>
    </location>
</feature>
<dbReference type="InterPro" id="IPR002541">
    <property type="entry name" value="Cyt_c_assembly"/>
</dbReference>
<name>A0ABX7XD23_9FLAO</name>
<evidence type="ECO:0000256" key="6">
    <source>
        <dbReference type="SAM" id="Phobius"/>
    </source>
</evidence>
<proteinExistence type="predicted"/>
<feature type="transmembrane region" description="Helical" evidence="6">
    <location>
        <begin position="1004"/>
        <end position="1022"/>
    </location>
</feature>
<feature type="transmembrane region" description="Helical" evidence="6">
    <location>
        <begin position="854"/>
        <end position="875"/>
    </location>
</feature>
<organism evidence="9 10">
    <name type="scientific">Faecalibacter bovis</name>
    <dbReference type="NCBI Taxonomy" id="2898187"/>
    <lineage>
        <taxon>Bacteria</taxon>
        <taxon>Pseudomonadati</taxon>
        <taxon>Bacteroidota</taxon>
        <taxon>Flavobacteriia</taxon>
        <taxon>Flavobacteriales</taxon>
        <taxon>Weeksellaceae</taxon>
        <taxon>Faecalibacter</taxon>
    </lineage>
</organism>